<proteinExistence type="predicted"/>
<dbReference type="Proteomes" id="UP000248054">
    <property type="component" value="Unassembled WGS sequence"/>
</dbReference>
<keyword evidence="1" id="KW-0732">Signal</keyword>
<evidence type="ECO:0000313" key="2">
    <source>
        <dbReference type="EMBL" id="PYE78796.1"/>
    </source>
</evidence>
<name>A0A2V4XPR1_9FLAO</name>
<dbReference type="EMBL" id="QJTD01000017">
    <property type="protein sequence ID" value="PYE78796.1"/>
    <property type="molecule type" value="Genomic_DNA"/>
</dbReference>
<feature type="chain" id="PRO_5016003858" evidence="1">
    <location>
        <begin position="21"/>
        <end position="188"/>
    </location>
</feature>
<gene>
    <name evidence="2" type="ORF">DFQ11_1177</name>
</gene>
<evidence type="ECO:0000313" key="3">
    <source>
        <dbReference type="Proteomes" id="UP000248054"/>
    </source>
</evidence>
<keyword evidence="3" id="KW-1185">Reference proteome</keyword>
<reference evidence="2 3" key="1">
    <citation type="submission" date="2018-06" db="EMBL/GenBank/DDBJ databases">
        <title>Genomic Encyclopedia of Type Strains, Phase III (KMG-III): the genomes of soil and plant-associated and newly described type strains.</title>
        <authorList>
            <person name="Whitman W."/>
        </authorList>
    </citation>
    <scope>NUCLEOTIDE SEQUENCE [LARGE SCALE GENOMIC DNA]</scope>
    <source>
        <strain evidence="2 3">CECT 7945</strain>
    </source>
</reference>
<dbReference type="PROSITE" id="PS51257">
    <property type="entry name" value="PROKAR_LIPOPROTEIN"/>
    <property type="match status" value="1"/>
</dbReference>
<feature type="signal peptide" evidence="1">
    <location>
        <begin position="1"/>
        <end position="20"/>
    </location>
</feature>
<sequence>MKLRLILSLFISFMITSCGCNDDGFESFELNSFEKNVIPFDNNTNIEFIDNNSQTTDAIISEKVTDSFDLNSSDDESCFTSLVEYSECTYEFGNSDKIYYVRIAKRKFNYTDFFIYSDSQEYYTIQDLETENLELELTDISIDGFDYTQVFHLTSNNPETEFESIIYSTQNGIEFIKYRNGNHIRINE</sequence>
<evidence type="ECO:0000256" key="1">
    <source>
        <dbReference type="SAM" id="SignalP"/>
    </source>
</evidence>
<dbReference type="AlphaFoldDB" id="A0A2V4XPR1"/>
<organism evidence="2 3">
    <name type="scientific">Winogradskyella epiphytica</name>
    <dbReference type="NCBI Taxonomy" id="262005"/>
    <lineage>
        <taxon>Bacteria</taxon>
        <taxon>Pseudomonadati</taxon>
        <taxon>Bacteroidota</taxon>
        <taxon>Flavobacteriia</taxon>
        <taxon>Flavobacteriales</taxon>
        <taxon>Flavobacteriaceae</taxon>
        <taxon>Winogradskyella</taxon>
    </lineage>
</organism>
<comment type="caution">
    <text evidence="2">The sequence shown here is derived from an EMBL/GenBank/DDBJ whole genome shotgun (WGS) entry which is preliminary data.</text>
</comment>
<dbReference type="OrthoDB" id="1447177at2"/>
<accession>A0A2V4XPR1</accession>
<dbReference type="RefSeq" id="WP_146221546.1">
    <property type="nucleotide sequence ID" value="NZ_BMWQ01000018.1"/>
</dbReference>
<protein>
    <submittedName>
        <fullName evidence="2">Uncharacterized protein</fullName>
    </submittedName>
</protein>